<dbReference type="AlphaFoldDB" id="A0AAE1QER5"/>
<keyword evidence="2" id="KW-1185">Reference proteome</keyword>
<gene>
    <name evidence="1" type="ORF">Pmani_003878</name>
</gene>
<evidence type="ECO:0000313" key="1">
    <source>
        <dbReference type="EMBL" id="KAK4325530.1"/>
    </source>
</evidence>
<proteinExistence type="predicted"/>
<sequence length="107" mass="11548">MLNLRHSFPSFAHPQPRDHLVLGGRKEEAGNKKVLVVVVVVVVQVTGGARRGSSIGSGDWDRYRMGGERDGQVFGEGVVTSGDDSSAVDYEKSLLLLLLLLLLCVSE</sequence>
<dbReference type="EMBL" id="JAWZYT010000276">
    <property type="protein sequence ID" value="KAK4325530.1"/>
    <property type="molecule type" value="Genomic_DNA"/>
</dbReference>
<comment type="caution">
    <text evidence="1">The sequence shown here is derived from an EMBL/GenBank/DDBJ whole genome shotgun (WGS) entry which is preliminary data.</text>
</comment>
<reference evidence="1" key="1">
    <citation type="submission" date="2023-11" db="EMBL/GenBank/DDBJ databases">
        <title>Genome assemblies of two species of porcelain crab, Petrolisthes cinctipes and Petrolisthes manimaculis (Anomura: Porcellanidae).</title>
        <authorList>
            <person name="Angst P."/>
        </authorList>
    </citation>
    <scope>NUCLEOTIDE SEQUENCE</scope>
    <source>
        <strain evidence="1">PB745_02</strain>
        <tissue evidence="1">Gill</tissue>
    </source>
</reference>
<organism evidence="1 2">
    <name type="scientific">Petrolisthes manimaculis</name>
    <dbReference type="NCBI Taxonomy" id="1843537"/>
    <lineage>
        <taxon>Eukaryota</taxon>
        <taxon>Metazoa</taxon>
        <taxon>Ecdysozoa</taxon>
        <taxon>Arthropoda</taxon>
        <taxon>Crustacea</taxon>
        <taxon>Multicrustacea</taxon>
        <taxon>Malacostraca</taxon>
        <taxon>Eumalacostraca</taxon>
        <taxon>Eucarida</taxon>
        <taxon>Decapoda</taxon>
        <taxon>Pleocyemata</taxon>
        <taxon>Anomura</taxon>
        <taxon>Galatheoidea</taxon>
        <taxon>Porcellanidae</taxon>
        <taxon>Petrolisthes</taxon>
    </lineage>
</organism>
<evidence type="ECO:0000313" key="2">
    <source>
        <dbReference type="Proteomes" id="UP001292094"/>
    </source>
</evidence>
<dbReference type="Proteomes" id="UP001292094">
    <property type="component" value="Unassembled WGS sequence"/>
</dbReference>
<protein>
    <submittedName>
        <fullName evidence="1">Uncharacterized protein</fullName>
    </submittedName>
</protein>
<accession>A0AAE1QER5</accession>
<name>A0AAE1QER5_9EUCA</name>